<sequence length="83" mass="8990">MVFLPFTAPSTGAFIENSPLGARQGCRASAEGQEPLLLTLDKSEERRKQAVTGSPFLWLLSFGEAKESNSLSGATTRFNQVSR</sequence>
<accession>A0A2S6H9U9</accession>
<evidence type="ECO:0000313" key="2">
    <source>
        <dbReference type="Proteomes" id="UP000240010"/>
    </source>
</evidence>
<organism evidence="1 2">
    <name type="scientific">Methylobacter tundripaludum</name>
    <dbReference type="NCBI Taxonomy" id="173365"/>
    <lineage>
        <taxon>Bacteria</taxon>
        <taxon>Pseudomonadati</taxon>
        <taxon>Pseudomonadota</taxon>
        <taxon>Gammaproteobacteria</taxon>
        <taxon>Methylococcales</taxon>
        <taxon>Methylococcaceae</taxon>
        <taxon>Methylobacter</taxon>
    </lineage>
</organism>
<dbReference type="Proteomes" id="UP000240010">
    <property type="component" value="Unassembled WGS sequence"/>
</dbReference>
<proteinExistence type="predicted"/>
<reference evidence="1 2" key="1">
    <citation type="submission" date="2018-02" db="EMBL/GenBank/DDBJ databases">
        <title>Subsurface microbial communities from deep shales in Ohio and West Virginia, USA.</title>
        <authorList>
            <person name="Wrighton K."/>
        </authorList>
    </citation>
    <scope>NUCLEOTIDE SEQUENCE [LARGE SCALE GENOMIC DNA]</scope>
    <source>
        <strain evidence="1 2">OWC-DMM</strain>
    </source>
</reference>
<protein>
    <submittedName>
        <fullName evidence="1">Uncharacterized protein</fullName>
    </submittedName>
</protein>
<name>A0A2S6H9U9_9GAMM</name>
<comment type="caution">
    <text evidence="1">The sequence shown here is derived from an EMBL/GenBank/DDBJ whole genome shotgun (WGS) entry which is preliminary data.</text>
</comment>
<dbReference type="EMBL" id="PTIZ01000010">
    <property type="protein sequence ID" value="PPK74235.1"/>
    <property type="molecule type" value="Genomic_DNA"/>
</dbReference>
<dbReference type="AlphaFoldDB" id="A0A2S6H9U9"/>
<evidence type="ECO:0000313" key="1">
    <source>
        <dbReference type="EMBL" id="PPK74235.1"/>
    </source>
</evidence>
<gene>
    <name evidence="1" type="ORF">B0F87_11030</name>
</gene>